<comment type="cofactor">
    <cofactor evidence="2">
        <name>Zn(2+)</name>
        <dbReference type="ChEBI" id="CHEBI:29105"/>
    </cofactor>
    <text evidence="2">Binds 2 Zn(2+) ions per subunit. One is catalytic and the other provides a structural contribution.</text>
</comment>
<feature type="active site" description="Proton donor" evidence="1">
    <location>
        <position position="78"/>
    </location>
</feature>
<feature type="binding site" evidence="2">
    <location>
        <position position="205"/>
    </location>
    <ligand>
        <name>Zn(2+)</name>
        <dbReference type="ChEBI" id="CHEBI:29105"/>
        <label>1</label>
        <note>catalytic</note>
    </ligand>
</feature>
<proteinExistence type="predicted"/>
<protein>
    <submittedName>
        <fullName evidence="3">Fructose-bisphosphate aldolase</fullName>
    </submittedName>
</protein>
<dbReference type="InterPro" id="IPR000771">
    <property type="entry name" value="FBA_II"/>
</dbReference>
<dbReference type="STRING" id="1198245.SAMN05444858_115124"/>
<dbReference type="Pfam" id="PF01116">
    <property type="entry name" value="F_bP_aldolase"/>
    <property type="match status" value="1"/>
</dbReference>
<feature type="binding site" evidence="2">
    <location>
        <position position="177"/>
    </location>
    <ligand>
        <name>Zn(2+)</name>
        <dbReference type="ChEBI" id="CHEBI:29105"/>
        <label>1</label>
        <note>catalytic</note>
    </ligand>
</feature>
<dbReference type="AlphaFoldDB" id="A0A1N7D8V6"/>
<dbReference type="GO" id="GO:0008270">
    <property type="term" value="F:zinc ion binding"/>
    <property type="evidence" value="ECO:0007669"/>
    <property type="project" value="InterPro"/>
</dbReference>
<keyword evidence="2" id="KW-0479">Metal-binding</keyword>
<feature type="binding site" evidence="2">
    <location>
        <position position="130"/>
    </location>
    <ligand>
        <name>Zn(2+)</name>
        <dbReference type="ChEBI" id="CHEBI:29105"/>
        <label>2</label>
    </ligand>
</feature>
<dbReference type="InterPro" id="IPR013785">
    <property type="entry name" value="Aldolase_TIM"/>
</dbReference>
<dbReference type="InterPro" id="IPR050246">
    <property type="entry name" value="Class_II_FBP_aldolase"/>
</dbReference>
<dbReference type="SUPFAM" id="SSF51569">
    <property type="entry name" value="Aldolase"/>
    <property type="match status" value="1"/>
</dbReference>
<dbReference type="GO" id="GO:0016832">
    <property type="term" value="F:aldehyde-lyase activity"/>
    <property type="evidence" value="ECO:0007669"/>
    <property type="project" value="InterPro"/>
</dbReference>
<feature type="binding site" evidence="2">
    <location>
        <position position="100"/>
    </location>
    <ligand>
        <name>Zn(2+)</name>
        <dbReference type="ChEBI" id="CHEBI:29105"/>
        <label>2</label>
    </ligand>
</feature>
<gene>
    <name evidence="3" type="ORF">SAMN05444858_115124</name>
</gene>
<evidence type="ECO:0000313" key="3">
    <source>
        <dbReference type="EMBL" id="SIR72187.1"/>
    </source>
</evidence>
<dbReference type="PANTHER" id="PTHR30304">
    <property type="entry name" value="D-TAGATOSE-1,6-BISPHOSPHATE ALDOLASE"/>
    <property type="match status" value="1"/>
</dbReference>
<dbReference type="PIRSF" id="PIRSF001359">
    <property type="entry name" value="F_bP_aldolase_II"/>
    <property type="match status" value="1"/>
</dbReference>
<keyword evidence="2" id="KW-0862">Zinc</keyword>
<dbReference type="OrthoDB" id="9803995at2"/>
<evidence type="ECO:0000256" key="1">
    <source>
        <dbReference type="PIRSR" id="PIRSR001359-1"/>
    </source>
</evidence>
<reference evidence="3 4" key="1">
    <citation type="submission" date="2017-01" db="EMBL/GenBank/DDBJ databases">
        <authorList>
            <person name="Mah S.A."/>
            <person name="Swanson W.J."/>
            <person name="Moy G.W."/>
            <person name="Vacquier V.D."/>
        </authorList>
    </citation>
    <scope>NUCLEOTIDE SEQUENCE [LARGE SCALE GENOMIC DNA]</scope>
    <source>
        <strain evidence="3 4">DSM 45758</strain>
    </source>
</reference>
<sequence length="294" mass="30206">MPLVPTGQVVAAGPVCAFNVITLEHAEAIVAGAEAAGRPVVLQVSENAVRFHRRLAPVAAATRAVAANATVDVALHLDHVVSADLWRQAPEHGFGSVMIDASRLPYQENVAATRAAAEFAHAHGLWVEAELGTVGGKDGEPPIDPHAPGARTEPAEAASYVAQTGVDALAVAVGSTHAMTVRSAALDHDLIERLRATIAVPLVLHGSSGVPDEELRRAVAGGIGKVNIGTALNVALTGSVRRTLDVHPEMVDPRRWLAPAREAMAECVAHFCRVVSGDAAAGADSGLASTGAVP</sequence>
<accession>A0A1N7D8V6</accession>
<dbReference type="Proteomes" id="UP000186004">
    <property type="component" value="Unassembled WGS sequence"/>
</dbReference>
<organism evidence="3 4">
    <name type="scientific">Micromonospora avicenniae</name>
    <dbReference type="NCBI Taxonomy" id="1198245"/>
    <lineage>
        <taxon>Bacteria</taxon>
        <taxon>Bacillati</taxon>
        <taxon>Actinomycetota</taxon>
        <taxon>Actinomycetes</taxon>
        <taxon>Micromonosporales</taxon>
        <taxon>Micromonosporaceae</taxon>
        <taxon>Micromonospora</taxon>
    </lineage>
</organism>
<dbReference type="Gene3D" id="3.20.20.70">
    <property type="entry name" value="Aldolase class I"/>
    <property type="match status" value="1"/>
</dbReference>
<dbReference type="PANTHER" id="PTHR30304:SF0">
    <property type="entry name" value="D-TAGATOSE-1,6-BISPHOSPHATE ALDOLASE SUBUNIT GATY-RELATED"/>
    <property type="match status" value="1"/>
</dbReference>
<name>A0A1N7D8V6_9ACTN</name>
<evidence type="ECO:0000256" key="2">
    <source>
        <dbReference type="PIRSR" id="PIRSR001359-3"/>
    </source>
</evidence>
<dbReference type="EMBL" id="FTNF01000015">
    <property type="protein sequence ID" value="SIR72187.1"/>
    <property type="molecule type" value="Genomic_DNA"/>
</dbReference>
<dbReference type="RefSeq" id="WP_076472710.1">
    <property type="nucleotide sequence ID" value="NZ_FTNF01000015.1"/>
</dbReference>
<feature type="binding site" evidence="2">
    <location>
        <position position="79"/>
    </location>
    <ligand>
        <name>Zn(2+)</name>
        <dbReference type="ChEBI" id="CHEBI:29105"/>
        <label>1</label>
        <note>catalytic</note>
    </ligand>
</feature>
<dbReference type="GO" id="GO:0005975">
    <property type="term" value="P:carbohydrate metabolic process"/>
    <property type="evidence" value="ECO:0007669"/>
    <property type="project" value="InterPro"/>
</dbReference>
<keyword evidence="4" id="KW-1185">Reference proteome</keyword>
<evidence type="ECO:0000313" key="4">
    <source>
        <dbReference type="Proteomes" id="UP000186004"/>
    </source>
</evidence>
<dbReference type="CDD" id="cd00947">
    <property type="entry name" value="TBP_aldolase_IIB"/>
    <property type="match status" value="1"/>
</dbReference>